<sequence>MKFPILKEYEFAILMADGETGVILDLNFDIYQNDTENQEVYYICESIQKAKDFVDKTSLTHEKVEFIIYNSKKEVVKFIKAKYFP</sequence>
<proteinExistence type="predicted"/>
<protein>
    <submittedName>
        <fullName evidence="1">Uncharacterized protein</fullName>
    </submittedName>
</protein>
<accession>A0ABX9X487</accession>
<dbReference type="EMBL" id="RJTW01000007">
    <property type="protein sequence ID" value="ROH90607.1"/>
    <property type="molecule type" value="Genomic_DNA"/>
</dbReference>
<gene>
    <name evidence="1" type="ORF">EGI15_18285</name>
</gene>
<evidence type="ECO:0000313" key="1">
    <source>
        <dbReference type="EMBL" id="ROH90607.1"/>
    </source>
</evidence>
<evidence type="ECO:0000313" key="2">
    <source>
        <dbReference type="Proteomes" id="UP000281899"/>
    </source>
</evidence>
<dbReference type="Proteomes" id="UP000281899">
    <property type="component" value="Unassembled WGS sequence"/>
</dbReference>
<organism evidence="1 2">
    <name type="scientific">Chryseobacterium cucumeris</name>
    <dbReference type="NCBI Taxonomy" id="1813611"/>
    <lineage>
        <taxon>Bacteria</taxon>
        <taxon>Pseudomonadati</taxon>
        <taxon>Bacteroidota</taxon>
        <taxon>Flavobacteriia</taxon>
        <taxon>Flavobacteriales</taxon>
        <taxon>Weeksellaceae</taxon>
        <taxon>Chryseobacterium group</taxon>
        <taxon>Chryseobacterium</taxon>
    </lineage>
</organism>
<name>A0ABX9X487_9FLAO</name>
<dbReference type="GeneID" id="301714628"/>
<comment type="caution">
    <text evidence="1">The sequence shown here is derived from an EMBL/GenBank/DDBJ whole genome shotgun (WGS) entry which is preliminary data.</text>
</comment>
<dbReference type="RefSeq" id="WP_123279448.1">
    <property type="nucleotide sequence ID" value="NZ_CP158807.1"/>
</dbReference>
<keyword evidence="2" id="KW-1185">Reference proteome</keyword>
<reference evidence="1 2" key="1">
    <citation type="submission" date="2018-11" db="EMBL/GenBank/DDBJ databases">
        <title>Proposal to divide the Flavobacteriaceae and reorganize its genera based on Amino Acid Identity values calculated from whole genome sequences.</title>
        <authorList>
            <person name="Nicholson A.C."/>
            <person name="Gulvik C.A."/>
            <person name="Whitney A.M."/>
            <person name="Humrighouse B.W."/>
            <person name="Bell M."/>
            <person name="Holmes B."/>
            <person name="Steigerwalt A."/>
            <person name="Villarma A."/>
            <person name="Sheth M."/>
            <person name="Batra D."/>
            <person name="Pryor J."/>
            <person name="Bernardet J.-F."/>
            <person name="Hugo C."/>
            <person name="Kampfer P."/>
            <person name="Newman J."/>
            <person name="Mcquiston J.R."/>
        </authorList>
    </citation>
    <scope>NUCLEOTIDE SEQUENCE [LARGE SCALE GENOMIC DNA]</scope>
    <source>
        <strain evidence="1 2">G0235</strain>
    </source>
</reference>